<keyword evidence="5" id="KW-0418">Kinase</keyword>
<evidence type="ECO:0000256" key="2">
    <source>
        <dbReference type="ARBA" id="ARBA00022597"/>
    </source>
</evidence>
<evidence type="ECO:0000256" key="6">
    <source>
        <dbReference type="PROSITE-ProRule" id="PRU00421"/>
    </source>
</evidence>
<dbReference type="SUPFAM" id="SSF55604">
    <property type="entry name" value="Glucose permease domain IIB"/>
    <property type="match status" value="1"/>
</dbReference>
<dbReference type="PROSITE" id="PS01035">
    <property type="entry name" value="PTS_EIIB_TYPE_1_CYS"/>
    <property type="match status" value="1"/>
</dbReference>
<keyword evidence="2" id="KW-0762">Sugar transport</keyword>
<dbReference type="PANTHER" id="PTHR30009:SF4">
    <property type="entry name" value="PTS SYSTEM N-ACETYLGLUCOSAMINE-SPECIFIC EIICBA COMPONENT"/>
    <property type="match status" value="1"/>
</dbReference>
<dbReference type="Gene3D" id="3.30.1360.60">
    <property type="entry name" value="Glucose permease domain IIB"/>
    <property type="match status" value="1"/>
</dbReference>
<sequence>MPSIEPEALVAALGGPDNVSSVRSCVTRIHVRLSDAELVKKPLLKDYGISVVLETGDELQLIAGATAESIAAAVNDYLGDNS</sequence>
<keyword evidence="3" id="KW-0808">Transferase</keyword>
<dbReference type="GO" id="GO:0016301">
    <property type="term" value="F:kinase activity"/>
    <property type="evidence" value="ECO:0007669"/>
    <property type="project" value="UniProtKB-KW"/>
</dbReference>
<dbReference type="InterPro" id="IPR001996">
    <property type="entry name" value="PTS_IIB_1"/>
</dbReference>
<protein>
    <submittedName>
        <fullName evidence="8">PTS transporter subunit EIIB</fullName>
    </submittedName>
</protein>
<dbReference type="AlphaFoldDB" id="A0A939E0K3"/>
<feature type="domain" description="PTS EIIB type-1" evidence="7">
    <location>
        <begin position="3"/>
        <end position="82"/>
    </location>
</feature>
<evidence type="ECO:0000256" key="4">
    <source>
        <dbReference type="ARBA" id="ARBA00022683"/>
    </source>
</evidence>
<dbReference type="InterPro" id="IPR036878">
    <property type="entry name" value="Glu_permease_IIB"/>
</dbReference>
<accession>A0A939E0K3</accession>
<reference evidence="8" key="1">
    <citation type="submission" date="2021-03" db="EMBL/GenBank/DDBJ databases">
        <authorList>
            <person name="Sun Q."/>
        </authorList>
    </citation>
    <scope>NUCLEOTIDE SEQUENCE</scope>
    <source>
        <strain evidence="8">CCM 8862</strain>
    </source>
</reference>
<dbReference type="GO" id="GO:0005886">
    <property type="term" value="C:plasma membrane"/>
    <property type="evidence" value="ECO:0007669"/>
    <property type="project" value="TreeGrafter"/>
</dbReference>
<evidence type="ECO:0000313" key="9">
    <source>
        <dbReference type="Proteomes" id="UP000664332"/>
    </source>
</evidence>
<feature type="active site" description="Phosphocysteine intermediate; for EIIB activity" evidence="6">
    <location>
        <position position="25"/>
    </location>
</feature>
<dbReference type="PROSITE" id="PS51098">
    <property type="entry name" value="PTS_EIIB_TYPE_1"/>
    <property type="match status" value="1"/>
</dbReference>
<dbReference type="InterPro" id="IPR018113">
    <property type="entry name" value="PTrfase_EIIB_Cys"/>
</dbReference>
<dbReference type="GO" id="GO:0090563">
    <property type="term" value="F:protein-phosphocysteine-sugar phosphotransferase activity"/>
    <property type="evidence" value="ECO:0007669"/>
    <property type="project" value="TreeGrafter"/>
</dbReference>
<dbReference type="PANTHER" id="PTHR30009">
    <property type="entry name" value="CYTOCHROME C-TYPE SYNTHESIS PROTEIN AND PTS TRANSMEMBRANE COMPONENT"/>
    <property type="match status" value="1"/>
</dbReference>
<evidence type="ECO:0000256" key="1">
    <source>
        <dbReference type="ARBA" id="ARBA00022448"/>
    </source>
</evidence>
<dbReference type="GO" id="GO:0009401">
    <property type="term" value="P:phosphoenolpyruvate-dependent sugar phosphotransferase system"/>
    <property type="evidence" value="ECO:0007669"/>
    <property type="project" value="UniProtKB-KW"/>
</dbReference>
<dbReference type="EMBL" id="JAFLEQ010000003">
    <property type="protein sequence ID" value="MBN9643332.1"/>
    <property type="molecule type" value="Genomic_DNA"/>
</dbReference>
<dbReference type="GO" id="GO:0015764">
    <property type="term" value="P:N-acetylglucosamine transport"/>
    <property type="evidence" value="ECO:0007669"/>
    <property type="project" value="TreeGrafter"/>
</dbReference>
<comment type="caution">
    <text evidence="8">The sequence shown here is derived from an EMBL/GenBank/DDBJ whole genome shotgun (WGS) entry which is preliminary data.</text>
</comment>
<gene>
    <name evidence="8" type="ORF">JZY06_01600</name>
</gene>
<dbReference type="GO" id="GO:0008982">
    <property type="term" value="F:protein-N(PI)-phosphohistidine-sugar phosphotransferase activity"/>
    <property type="evidence" value="ECO:0007669"/>
    <property type="project" value="InterPro"/>
</dbReference>
<evidence type="ECO:0000256" key="3">
    <source>
        <dbReference type="ARBA" id="ARBA00022679"/>
    </source>
</evidence>
<keyword evidence="4" id="KW-0598">Phosphotransferase system</keyword>
<keyword evidence="1" id="KW-0813">Transport</keyword>
<name>A0A939E0K3_9CORY</name>
<proteinExistence type="predicted"/>
<dbReference type="Pfam" id="PF00367">
    <property type="entry name" value="PTS_EIIB"/>
    <property type="match status" value="1"/>
</dbReference>
<dbReference type="RefSeq" id="WP_207117930.1">
    <property type="nucleotide sequence ID" value="NZ_JAFLEQ010000003.1"/>
</dbReference>
<evidence type="ECO:0000259" key="7">
    <source>
        <dbReference type="PROSITE" id="PS51098"/>
    </source>
</evidence>
<dbReference type="InterPro" id="IPR050429">
    <property type="entry name" value="PTS_Glucose_EIICBA"/>
</dbReference>
<keyword evidence="9" id="KW-1185">Reference proteome</keyword>
<dbReference type="Proteomes" id="UP000664332">
    <property type="component" value="Unassembled WGS sequence"/>
</dbReference>
<evidence type="ECO:0000256" key="5">
    <source>
        <dbReference type="ARBA" id="ARBA00022777"/>
    </source>
</evidence>
<organism evidence="8 9">
    <name type="scientific">Corynebacterium mendelii</name>
    <dbReference type="NCBI Taxonomy" id="2765362"/>
    <lineage>
        <taxon>Bacteria</taxon>
        <taxon>Bacillati</taxon>
        <taxon>Actinomycetota</taxon>
        <taxon>Actinomycetes</taxon>
        <taxon>Mycobacteriales</taxon>
        <taxon>Corynebacteriaceae</taxon>
        <taxon>Corynebacterium</taxon>
    </lineage>
</organism>
<evidence type="ECO:0000313" key="8">
    <source>
        <dbReference type="EMBL" id="MBN9643332.1"/>
    </source>
</evidence>